<evidence type="ECO:0000313" key="2">
    <source>
        <dbReference type="EMBL" id="MFC5723725.1"/>
    </source>
</evidence>
<evidence type="ECO:0000313" key="3">
    <source>
        <dbReference type="Proteomes" id="UP001596083"/>
    </source>
</evidence>
<dbReference type="InterPro" id="IPR047919">
    <property type="entry name" value="SCO3374-like"/>
</dbReference>
<proteinExistence type="predicted"/>
<dbReference type="Proteomes" id="UP001596083">
    <property type="component" value="Unassembled WGS sequence"/>
</dbReference>
<dbReference type="EMBL" id="JBHSPB010000020">
    <property type="protein sequence ID" value="MFC5723725.1"/>
    <property type="molecule type" value="Genomic_DNA"/>
</dbReference>
<feature type="region of interest" description="Disordered" evidence="1">
    <location>
        <begin position="126"/>
        <end position="148"/>
    </location>
</feature>
<evidence type="ECO:0000256" key="1">
    <source>
        <dbReference type="SAM" id="MobiDB-lite"/>
    </source>
</evidence>
<reference evidence="3" key="1">
    <citation type="journal article" date="2019" name="Int. J. Syst. Evol. Microbiol.">
        <title>The Global Catalogue of Microorganisms (GCM) 10K type strain sequencing project: providing services to taxonomists for standard genome sequencing and annotation.</title>
        <authorList>
            <consortium name="The Broad Institute Genomics Platform"/>
            <consortium name="The Broad Institute Genome Sequencing Center for Infectious Disease"/>
            <person name="Wu L."/>
            <person name="Ma J."/>
        </authorList>
    </citation>
    <scope>NUCLEOTIDE SEQUENCE [LARGE SCALE GENOMIC DNA]</scope>
    <source>
        <strain evidence="3">CGMCC 4.7304</strain>
    </source>
</reference>
<sequence length="236" mass="24094">MTAAPAFPRPVPPPAAPSWCQVRRWYEGVLGWPTLAAADGEPVRLRTGVRFDALLLPADAGLAVLRRAPGSGPVALDGRARRVVFLVAAGSAEELPGLLDWLEWGGIALDLTALGAGGRITAPLPGGPPATPGVAAAPAGAGHGQDGAPVPGEAVWLRPPEPGREVEPTLPVYGLGGGGGAPDLGRLVGTAATEVHRARLRRARTARSPRPTGGQPLAFSYASRISAGTRPRSLTL</sequence>
<protein>
    <submittedName>
        <fullName evidence="2">SCO3374 family protein</fullName>
    </submittedName>
</protein>
<accession>A0ABW0Z4J7</accession>
<comment type="caution">
    <text evidence="2">The sequence shown here is derived from an EMBL/GenBank/DDBJ whole genome shotgun (WGS) entry which is preliminary data.</text>
</comment>
<organism evidence="2 3">
    <name type="scientific">Streptomyces gamaensis</name>
    <dbReference type="NCBI Taxonomy" id="1763542"/>
    <lineage>
        <taxon>Bacteria</taxon>
        <taxon>Bacillati</taxon>
        <taxon>Actinomycetota</taxon>
        <taxon>Actinomycetes</taxon>
        <taxon>Kitasatosporales</taxon>
        <taxon>Streptomycetaceae</taxon>
        <taxon>Streptomyces</taxon>
    </lineage>
</organism>
<keyword evidence="3" id="KW-1185">Reference proteome</keyword>
<gene>
    <name evidence="2" type="ORF">ACFP1Z_26525</name>
</gene>
<dbReference type="NCBIfam" id="NF040464">
    <property type="entry name" value="SCO3374_fam"/>
    <property type="match status" value="1"/>
</dbReference>
<dbReference type="RefSeq" id="WP_390320116.1">
    <property type="nucleotide sequence ID" value="NZ_JBHSPB010000020.1"/>
</dbReference>
<name>A0ABW0Z4J7_9ACTN</name>